<dbReference type="PANTHER" id="PTHR24414">
    <property type="entry name" value="F-BOX/KELCH-REPEAT PROTEIN SKIP4"/>
    <property type="match status" value="1"/>
</dbReference>
<dbReference type="PROSITE" id="PS50181">
    <property type="entry name" value="FBOX"/>
    <property type="match status" value="1"/>
</dbReference>
<name>A0ABC8L5A0_ERUVS</name>
<feature type="domain" description="F-box" evidence="2">
    <location>
        <begin position="18"/>
        <end position="64"/>
    </location>
</feature>
<dbReference type="InterPro" id="IPR057499">
    <property type="entry name" value="Kelch_FKB95"/>
</dbReference>
<reference evidence="3 4" key="1">
    <citation type="submission" date="2022-03" db="EMBL/GenBank/DDBJ databases">
        <authorList>
            <person name="Macdonald S."/>
            <person name="Ahmed S."/>
            <person name="Newling K."/>
        </authorList>
    </citation>
    <scope>NUCLEOTIDE SEQUENCE [LARGE SCALE GENOMIC DNA]</scope>
</reference>
<dbReference type="PANTHER" id="PTHR24414:SF193">
    <property type="entry name" value="F-BOX DOMAIN-CONTAINING PROTEIN"/>
    <property type="match status" value="1"/>
</dbReference>
<keyword evidence="4" id="KW-1185">Reference proteome</keyword>
<dbReference type="CDD" id="cd22152">
    <property type="entry name" value="F-box_AtAFR-like"/>
    <property type="match status" value="1"/>
</dbReference>
<dbReference type="SUPFAM" id="SSF117281">
    <property type="entry name" value="Kelch motif"/>
    <property type="match status" value="1"/>
</dbReference>
<dbReference type="Gene3D" id="2.120.10.80">
    <property type="entry name" value="Kelch-type beta propeller"/>
    <property type="match status" value="1"/>
</dbReference>
<dbReference type="Proteomes" id="UP001642260">
    <property type="component" value="Unassembled WGS sequence"/>
</dbReference>
<proteinExistence type="predicted"/>
<evidence type="ECO:0000259" key="2">
    <source>
        <dbReference type="PROSITE" id="PS50181"/>
    </source>
</evidence>
<evidence type="ECO:0000313" key="3">
    <source>
        <dbReference type="EMBL" id="CAH8369295.1"/>
    </source>
</evidence>
<dbReference type="EMBL" id="CAKOAT010418487">
    <property type="protein sequence ID" value="CAH8369295.1"/>
    <property type="molecule type" value="Genomic_DNA"/>
</dbReference>
<dbReference type="SUPFAM" id="SSF81383">
    <property type="entry name" value="F-box domain"/>
    <property type="match status" value="1"/>
</dbReference>
<feature type="region of interest" description="Disordered" evidence="1">
    <location>
        <begin position="1"/>
        <end position="23"/>
    </location>
</feature>
<organism evidence="3 4">
    <name type="scientific">Eruca vesicaria subsp. sativa</name>
    <name type="common">Garden rocket</name>
    <name type="synonym">Eruca sativa</name>
    <dbReference type="NCBI Taxonomy" id="29727"/>
    <lineage>
        <taxon>Eukaryota</taxon>
        <taxon>Viridiplantae</taxon>
        <taxon>Streptophyta</taxon>
        <taxon>Embryophyta</taxon>
        <taxon>Tracheophyta</taxon>
        <taxon>Spermatophyta</taxon>
        <taxon>Magnoliopsida</taxon>
        <taxon>eudicotyledons</taxon>
        <taxon>Gunneridae</taxon>
        <taxon>Pentapetalae</taxon>
        <taxon>rosids</taxon>
        <taxon>malvids</taxon>
        <taxon>Brassicales</taxon>
        <taxon>Brassicaceae</taxon>
        <taxon>Brassiceae</taxon>
        <taxon>Eruca</taxon>
    </lineage>
</organism>
<dbReference type="InterPro" id="IPR001810">
    <property type="entry name" value="F-box_dom"/>
</dbReference>
<dbReference type="Pfam" id="PF25210">
    <property type="entry name" value="Kelch_FKB95"/>
    <property type="match status" value="1"/>
</dbReference>
<evidence type="ECO:0000256" key="1">
    <source>
        <dbReference type="SAM" id="MobiDB-lite"/>
    </source>
</evidence>
<protein>
    <recommendedName>
        <fullName evidence="2">F-box domain-containing protein</fullName>
    </recommendedName>
</protein>
<dbReference type="InterPro" id="IPR015915">
    <property type="entry name" value="Kelch-typ_b-propeller"/>
</dbReference>
<evidence type="ECO:0000313" key="4">
    <source>
        <dbReference type="Proteomes" id="UP001642260"/>
    </source>
</evidence>
<dbReference type="InterPro" id="IPR036047">
    <property type="entry name" value="F-box-like_dom_sf"/>
</dbReference>
<dbReference type="AlphaFoldDB" id="A0ABC8L5A0"/>
<dbReference type="InterPro" id="IPR050354">
    <property type="entry name" value="F-box/kelch-repeat_ARATH"/>
</dbReference>
<accession>A0ABC8L5A0</accession>
<sequence>MSSELKAQKKQLPEQPPPSPISSLPEEIFIDIIARVPRIHHQTLSQVSRRLRSLISSPELYARRSILKRAEQCIYVAVSKDNTSYIHWFTLCNMKRVSGTDDHRLVHISSLPPMPLHGSYVSFGSNIFAMSGFHVSLIDCRSHTAQPLADMPNAVAGAVAQVINGKVYVIGGARDMMVFDIKTKVWEVKTRQDWEKGKKWLTSVAFGGKIFMRTCYDSFVYDPRGDSLERDEVLHSREWFSSCVVEDVLYYYDACGKCLRGYDPKVRSWGVVRGLERLLPEGCLRAKTVSYGCGGRMVLFLQREESIWCAEIVVERRQGGEIWGDVVWCEVVLGGNFHIMDCVPAVLL</sequence>
<comment type="caution">
    <text evidence="3">The sequence shown here is derived from an EMBL/GenBank/DDBJ whole genome shotgun (WGS) entry which is preliminary data.</text>
</comment>
<gene>
    <name evidence="3" type="ORF">ERUC_LOCUS31117</name>
</gene>
<dbReference type="Pfam" id="PF00646">
    <property type="entry name" value="F-box"/>
    <property type="match status" value="1"/>
</dbReference>
<dbReference type="SMART" id="SM00256">
    <property type="entry name" value="FBOX"/>
    <property type="match status" value="1"/>
</dbReference>